<name>A0A8S9ZU77_9BILA</name>
<dbReference type="InterPro" id="IPR051924">
    <property type="entry name" value="GST_Kappa/NadH"/>
</dbReference>
<evidence type="ECO:0000259" key="1">
    <source>
        <dbReference type="Pfam" id="PF01323"/>
    </source>
</evidence>
<dbReference type="InterPro" id="IPR036249">
    <property type="entry name" value="Thioredoxin-like_sf"/>
</dbReference>
<dbReference type="OrthoDB" id="4664297at2759"/>
<organism evidence="2 3">
    <name type="scientific">Meloidogyne graminicola</name>
    <dbReference type="NCBI Taxonomy" id="189291"/>
    <lineage>
        <taxon>Eukaryota</taxon>
        <taxon>Metazoa</taxon>
        <taxon>Ecdysozoa</taxon>
        <taxon>Nematoda</taxon>
        <taxon>Chromadorea</taxon>
        <taxon>Rhabditida</taxon>
        <taxon>Tylenchina</taxon>
        <taxon>Tylenchomorpha</taxon>
        <taxon>Tylenchoidea</taxon>
        <taxon>Meloidogynidae</taxon>
        <taxon>Meloidogyninae</taxon>
        <taxon>Meloidogyne</taxon>
    </lineage>
</organism>
<dbReference type="InterPro" id="IPR001853">
    <property type="entry name" value="DSBA-like_thioredoxin_dom"/>
</dbReference>
<accession>A0A8S9ZU77</accession>
<comment type="caution">
    <text evidence="2">The sequence shown here is derived from an EMBL/GenBank/DDBJ whole genome shotgun (WGS) entry which is preliminary data.</text>
</comment>
<dbReference type="EMBL" id="JABEBT010000027">
    <property type="protein sequence ID" value="KAF7636747.1"/>
    <property type="molecule type" value="Genomic_DNA"/>
</dbReference>
<keyword evidence="3" id="KW-1185">Reference proteome</keyword>
<dbReference type="GO" id="GO:0005739">
    <property type="term" value="C:mitochondrion"/>
    <property type="evidence" value="ECO:0007669"/>
    <property type="project" value="TreeGrafter"/>
</dbReference>
<dbReference type="SUPFAM" id="SSF52833">
    <property type="entry name" value="Thioredoxin-like"/>
    <property type="match status" value="1"/>
</dbReference>
<dbReference type="GO" id="GO:0006749">
    <property type="term" value="P:glutathione metabolic process"/>
    <property type="evidence" value="ECO:0007669"/>
    <property type="project" value="TreeGrafter"/>
</dbReference>
<dbReference type="AlphaFoldDB" id="A0A8S9ZU77"/>
<dbReference type="Gene3D" id="3.40.30.10">
    <property type="entry name" value="Glutaredoxin"/>
    <property type="match status" value="1"/>
</dbReference>
<dbReference type="GO" id="GO:0004364">
    <property type="term" value="F:glutathione transferase activity"/>
    <property type="evidence" value="ECO:0007669"/>
    <property type="project" value="TreeGrafter"/>
</dbReference>
<proteinExistence type="predicted"/>
<sequence>MNLKSCGQTCGLFLKDTTIDNLLEGISSSFHPQCTLNMIASKFGFDEFQLISREFWRRIWVQNKPLNTEDDLNEAFNSSKISLNLDLHENLFLNDEWCTKLNENHKEAINSKCFGIPWTVLHFENENNISQNKSKVFFGVDSWPLICSYLKIPQKLFGDVLLLN</sequence>
<dbReference type="Proteomes" id="UP000605970">
    <property type="component" value="Unassembled WGS sequence"/>
</dbReference>
<protein>
    <recommendedName>
        <fullName evidence="1">DSBA-like thioredoxin domain-containing protein</fullName>
    </recommendedName>
</protein>
<reference evidence="2" key="1">
    <citation type="journal article" date="2020" name="Ecol. Evol.">
        <title>Genome structure and content of the rice root-knot nematode (Meloidogyne graminicola).</title>
        <authorList>
            <person name="Phan N.T."/>
            <person name="Danchin E.G.J."/>
            <person name="Klopp C."/>
            <person name="Perfus-Barbeoch L."/>
            <person name="Kozlowski D.K."/>
            <person name="Koutsovoulos G.D."/>
            <person name="Lopez-Roques C."/>
            <person name="Bouchez O."/>
            <person name="Zahm M."/>
            <person name="Besnard G."/>
            <person name="Bellafiore S."/>
        </authorList>
    </citation>
    <scope>NUCLEOTIDE SEQUENCE</scope>
    <source>
        <strain evidence="2">VN-18</strain>
    </source>
</reference>
<dbReference type="PANTHER" id="PTHR42943">
    <property type="entry name" value="GLUTATHIONE S-TRANSFERASE KAPPA"/>
    <property type="match status" value="1"/>
</dbReference>
<gene>
    <name evidence="2" type="ORF">Mgra_00003928</name>
</gene>
<dbReference type="Pfam" id="PF01323">
    <property type="entry name" value="DSBA"/>
    <property type="match status" value="1"/>
</dbReference>
<feature type="domain" description="DSBA-like thioredoxin" evidence="1">
    <location>
        <begin position="51"/>
        <end position="150"/>
    </location>
</feature>
<dbReference type="GO" id="GO:0005777">
    <property type="term" value="C:peroxisome"/>
    <property type="evidence" value="ECO:0007669"/>
    <property type="project" value="TreeGrafter"/>
</dbReference>
<dbReference type="PANTHER" id="PTHR42943:SF2">
    <property type="entry name" value="GLUTATHIONE S-TRANSFERASE KAPPA 1"/>
    <property type="match status" value="1"/>
</dbReference>
<evidence type="ECO:0000313" key="3">
    <source>
        <dbReference type="Proteomes" id="UP000605970"/>
    </source>
</evidence>
<dbReference type="GO" id="GO:0004602">
    <property type="term" value="F:glutathione peroxidase activity"/>
    <property type="evidence" value="ECO:0007669"/>
    <property type="project" value="TreeGrafter"/>
</dbReference>
<evidence type="ECO:0000313" key="2">
    <source>
        <dbReference type="EMBL" id="KAF7636747.1"/>
    </source>
</evidence>